<name>A0A1A5YDE0_9BACL</name>
<dbReference type="InterPro" id="IPR000182">
    <property type="entry name" value="GNAT_dom"/>
</dbReference>
<accession>A0A1A5YDE0</accession>
<evidence type="ECO:0000259" key="3">
    <source>
        <dbReference type="PROSITE" id="PS51186"/>
    </source>
</evidence>
<dbReference type="Gene3D" id="3.40.630.30">
    <property type="match status" value="1"/>
</dbReference>
<dbReference type="InterPro" id="IPR016181">
    <property type="entry name" value="Acyl_CoA_acyltransferase"/>
</dbReference>
<dbReference type="EMBL" id="LYPA01000071">
    <property type="protein sequence ID" value="OBR63641.1"/>
    <property type="molecule type" value="Genomic_DNA"/>
</dbReference>
<dbReference type="Proteomes" id="UP000092024">
    <property type="component" value="Unassembled WGS sequence"/>
</dbReference>
<dbReference type="SUPFAM" id="SSF55729">
    <property type="entry name" value="Acyl-CoA N-acyltransferases (Nat)"/>
    <property type="match status" value="1"/>
</dbReference>
<feature type="domain" description="N-acetyltransferase" evidence="3">
    <location>
        <begin position="9"/>
        <end position="173"/>
    </location>
</feature>
<dbReference type="GO" id="GO:0016747">
    <property type="term" value="F:acyltransferase activity, transferring groups other than amino-acyl groups"/>
    <property type="evidence" value="ECO:0007669"/>
    <property type="project" value="InterPro"/>
</dbReference>
<evidence type="ECO:0000256" key="2">
    <source>
        <dbReference type="ARBA" id="ARBA00023315"/>
    </source>
</evidence>
<keyword evidence="5" id="KW-1185">Reference proteome</keyword>
<dbReference type="AlphaFoldDB" id="A0A1A5YDE0"/>
<keyword evidence="1 4" id="KW-0808">Transferase</keyword>
<reference evidence="4 5" key="1">
    <citation type="submission" date="2016-05" db="EMBL/GenBank/DDBJ databases">
        <title>Paenibacillus oryzae. sp. nov., isolated from the rice root.</title>
        <authorList>
            <person name="Zhang J."/>
            <person name="Zhang X."/>
        </authorList>
    </citation>
    <scope>NUCLEOTIDE SEQUENCE [LARGE SCALE GENOMIC DNA]</scope>
    <source>
        <strain evidence="4 5">1DrF-4</strain>
    </source>
</reference>
<evidence type="ECO:0000313" key="4">
    <source>
        <dbReference type="EMBL" id="OBR63641.1"/>
    </source>
</evidence>
<organism evidence="4 5">
    <name type="scientific">Paenibacillus oryzae</name>
    <dbReference type="NCBI Taxonomy" id="1844972"/>
    <lineage>
        <taxon>Bacteria</taxon>
        <taxon>Bacillati</taxon>
        <taxon>Bacillota</taxon>
        <taxon>Bacilli</taxon>
        <taxon>Bacillales</taxon>
        <taxon>Paenibacillaceae</taxon>
        <taxon>Paenibacillus</taxon>
    </lineage>
</organism>
<dbReference type="PANTHER" id="PTHR43072">
    <property type="entry name" value="N-ACETYLTRANSFERASE"/>
    <property type="match status" value="1"/>
</dbReference>
<dbReference type="OrthoDB" id="9798006at2"/>
<protein>
    <submittedName>
        <fullName evidence="4">Phosphinothricin acetyltransferase</fullName>
    </submittedName>
</protein>
<evidence type="ECO:0000256" key="1">
    <source>
        <dbReference type="ARBA" id="ARBA00022679"/>
    </source>
</evidence>
<dbReference type="Pfam" id="PF00583">
    <property type="entry name" value="Acetyltransf_1"/>
    <property type="match status" value="1"/>
</dbReference>
<dbReference type="PROSITE" id="PS51186">
    <property type="entry name" value="GNAT"/>
    <property type="match status" value="1"/>
</dbReference>
<dbReference type="RefSeq" id="WP_068686156.1">
    <property type="nucleotide sequence ID" value="NZ_LYPA01000071.1"/>
</dbReference>
<gene>
    <name evidence="4" type="ORF">A7K91_06780</name>
</gene>
<dbReference type="STRING" id="1844972.A7K91_06780"/>
<keyword evidence="2" id="KW-0012">Acyltransferase</keyword>
<proteinExistence type="predicted"/>
<evidence type="ECO:0000313" key="5">
    <source>
        <dbReference type="Proteomes" id="UP000092024"/>
    </source>
</evidence>
<comment type="caution">
    <text evidence="4">The sequence shown here is derived from an EMBL/GenBank/DDBJ whole genome shotgun (WGS) entry which is preliminary data.</text>
</comment>
<dbReference type="CDD" id="cd04301">
    <property type="entry name" value="NAT_SF"/>
    <property type="match status" value="1"/>
</dbReference>
<dbReference type="PANTHER" id="PTHR43072:SF23">
    <property type="entry name" value="UPF0039 PROTEIN C11D3.02C"/>
    <property type="match status" value="1"/>
</dbReference>
<sequence>MNGPNKPDVVIEDAKLADLADIVDIYNSTIAGRMVTADLEPVTVNDRMEWFLEHSPQHRPIWVARERENGEVFAWLSFQSFYGRPAYRATAEISVYIAEQHRGRGLGSLLVSKAIEACPSLGLTALVGFVFGHNKPSLALLSRFGFSQWGLLPGVAELDGVRRDLAIMGLRLEY</sequence>